<proteinExistence type="inferred from homology"/>
<name>A0AAD5TPA0_9FUNG</name>
<dbReference type="PROSITE" id="PS51421">
    <property type="entry name" value="RAS"/>
    <property type="match status" value="1"/>
</dbReference>
<dbReference type="SMART" id="SM00174">
    <property type="entry name" value="RHO"/>
    <property type="match status" value="1"/>
</dbReference>
<accession>A0AAD5TPA0</accession>
<dbReference type="EMBL" id="JADGJQ010000013">
    <property type="protein sequence ID" value="KAJ3181168.1"/>
    <property type="molecule type" value="Genomic_DNA"/>
</dbReference>
<dbReference type="InterPro" id="IPR005225">
    <property type="entry name" value="Small_GTP-bd"/>
</dbReference>
<dbReference type="SMART" id="SM00176">
    <property type="entry name" value="RAN"/>
    <property type="match status" value="1"/>
</dbReference>
<sequence length="366" mass="39706">MWAFKHKDAVNDFIIKLMLLGDSQVGKSQMFQRILRKPFSSRYKPTVGIDFGTLTLKIATGRTLRAQIVDTSGLDSYRSITQSYWSLANGAIIAYDITSRDSFNRVRTWVRDFKAKANKGVEPVIMIVGTKCDQKALREVPTPEAQAYALAQGFLFMETSAQENNNIELAFTVLLSECFYAMSAAKSNAEKLADGARWQPQERTSSLWASESLLSPLSPAARPPNPRHRSFDERLFAMFKWLGNDDSTNSAVATTTAVASGNSLAGAIDAATAGQVRQLPRGRTPPSAAEQAADAVDEILVPGPIAAELAASAPAITKPPQRQKPLEDARMGRVGTHGYDHGSEIDVGSGAAATRLGRSKTTVIRN</sequence>
<dbReference type="Pfam" id="PF00071">
    <property type="entry name" value="Ras"/>
    <property type="match status" value="1"/>
</dbReference>
<dbReference type="Gene3D" id="3.40.50.300">
    <property type="entry name" value="P-loop containing nucleotide triphosphate hydrolases"/>
    <property type="match status" value="1"/>
</dbReference>
<dbReference type="GO" id="GO:0005525">
    <property type="term" value="F:GTP binding"/>
    <property type="evidence" value="ECO:0007669"/>
    <property type="project" value="InterPro"/>
</dbReference>
<gene>
    <name evidence="3" type="ORF">HDU87_001297</name>
</gene>
<feature type="region of interest" description="Disordered" evidence="2">
    <location>
        <begin position="311"/>
        <end position="347"/>
    </location>
</feature>
<dbReference type="GO" id="GO:0003924">
    <property type="term" value="F:GTPase activity"/>
    <property type="evidence" value="ECO:0007669"/>
    <property type="project" value="InterPro"/>
</dbReference>
<evidence type="ECO:0000313" key="4">
    <source>
        <dbReference type="Proteomes" id="UP001212152"/>
    </source>
</evidence>
<organism evidence="3 4">
    <name type="scientific">Geranomyces variabilis</name>
    <dbReference type="NCBI Taxonomy" id="109894"/>
    <lineage>
        <taxon>Eukaryota</taxon>
        <taxon>Fungi</taxon>
        <taxon>Fungi incertae sedis</taxon>
        <taxon>Chytridiomycota</taxon>
        <taxon>Chytridiomycota incertae sedis</taxon>
        <taxon>Chytridiomycetes</taxon>
        <taxon>Spizellomycetales</taxon>
        <taxon>Powellomycetaceae</taxon>
        <taxon>Geranomyces</taxon>
    </lineage>
</organism>
<evidence type="ECO:0000256" key="1">
    <source>
        <dbReference type="ARBA" id="ARBA00006270"/>
    </source>
</evidence>
<keyword evidence="4" id="KW-1185">Reference proteome</keyword>
<dbReference type="PRINTS" id="PR00449">
    <property type="entry name" value="RASTRNSFRMNG"/>
</dbReference>
<dbReference type="NCBIfam" id="TIGR00231">
    <property type="entry name" value="small_GTP"/>
    <property type="match status" value="1"/>
</dbReference>
<protein>
    <submittedName>
        <fullName evidence="3">Uncharacterized protein</fullName>
    </submittedName>
</protein>
<dbReference type="SMART" id="SM00175">
    <property type="entry name" value="RAB"/>
    <property type="match status" value="1"/>
</dbReference>
<dbReference type="AlphaFoldDB" id="A0AAD5TPA0"/>
<comment type="caution">
    <text evidence="3">The sequence shown here is derived from an EMBL/GenBank/DDBJ whole genome shotgun (WGS) entry which is preliminary data.</text>
</comment>
<dbReference type="InterPro" id="IPR027417">
    <property type="entry name" value="P-loop_NTPase"/>
</dbReference>
<dbReference type="SUPFAM" id="SSF52540">
    <property type="entry name" value="P-loop containing nucleoside triphosphate hydrolases"/>
    <property type="match status" value="1"/>
</dbReference>
<comment type="similarity">
    <text evidence="1">Belongs to the small GTPase superfamily. Rab family.</text>
</comment>
<dbReference type="Proteomes" id="UP001212152">
    <property type="component" value="Unassembled WGS sequence"/>
</dbReference>
<evidence type="ECO:0000256" key="2">
    <source>
        <dbReference type="SAM" id="MobiDB-lite"/>
    </source>
</evidence>
<evidence type="ECO:0000313" key="3">
    <source>
        <dbReference type="EMBL" id="KAJ3181168.1"/>
    </source>
</evidence>
<dbReference type="PROSITE" id="PS51419">
    <property type="entry name" value="RAB"/>
    <property type="match status" value="1"/>
</dbReference>
<dbReference type="FunFam" id="3.40.50.300:FF:001447">
    <property type="entry name" value="Ras-related protein Rab-1B"/>
    <property type="match status" value="1"/>
</dbReference>
<reference evidence="3" key="1">
    <citation type="submission" date="2020-05" db="EMBL/GenBank/DDBJ databases">
        <title>Phylogenomic resolution of chytrid fungi.</title>
        <authorList>
            <person name="Stajich J.E."/>
            <person name="Amses K."/>
            <person name="Simmons R."/>
            <person name="Seto K."/>
            <person name="Myers J."/>
            <person name="Bonds A."/>
            <person name="Quandt C.A."/>
            <person name="Barry K."/>
            <person name="Liu P."/>
            <person name="Grigoriev I."/>
            <person name="Longcore J.E."/>
            <person name="James T.Y."/>
        </authorList>
    </citation>
    <scope>NUCLEOTIDE SEQUENCE</scope>
    <source>
        <strain evidence="3">JEL0379</strain>
    </source>
</reference>
<dbReference type="InterPro" id="IPR050209">
    <property type="entry name" value="Rab_GTPases_membrane_traffic"/>
</dbReference>
<dbReference type="InterPro" id="IPR001806">
    <property type="entry name" value="Small_GTPase"/>
</dbReference>
<dbReference type="SMART" id="SM00173">
    <property type="entry name" value="RAS"/>
    <property type="match status" value="1"/>
</dbReference>
<dbReference type="PANTHER" id="PTHR47979">
    <property type="entry name" value="DRAB11-RELATED"/>
    <property type="match status" value="1"/>
</dbReference>